<dbReference type="AlphaFoldDB" id="A0A6A5U666"/>
<evidence type="ECO:0000256" key="1">
    <source>
        <dbReference type="ARBA" id="ARBA00035112"/>
    </source>
</evidence>
<accession>A0A6A5U666</accession>
<dbReference type="OrthoDB" id="3687641at2759"/>
<evidence type="ECO:0000313" key="3">
    <source>
        <dbReference type="Proteomes" id="UP000800035"/>
    </source>
</evidence>
<keyword evidence="3" id="KW-1185">Reference proteome</keyword>
<gene>
    <name evidence="2" type="ORF">CC80DRAFT_490372</name>
</gene>
<sequence length="76" mass="8681">MVSVIRAALYHFTEGVNQTVAFEHTMHCLDSLRQEVMCHADAELLCSEDGKVWGDGQVRTCGDWERVKVWTAENRI</sequence>
<evidence type="ECO:0000313" key="2">
    <source>
        <dbReference type="EMBL" id="KAF1959459.1"/>
    </source>
</evidence>
<dbReference type="PANTHER" id="PTHR33365:SF6">
    <property type="entry name" value="OXIDASE USTYA"/>
    <property type="match status" value="1"/>
</dbReference>
<reference evidence="2" key="1">
    <citation type="journal article" date="2020" name="Stud. Mycol.">
        <title>101 Dothideomycetes genomes: a test case for predicting lifestyles and emergence of pathogens.</title>
        <authorList>
            <person name="Haridas S."/>
            <person name="Albert R."/>
            <person name="Binder M."/>
            <person name="Bloem J."/>
            <person name="Labutti K."/>
            <person name="Salamov A."/>
            <person name="Andreopoulos B."/>
            <person name="Baker S."/>
            <person name="Barry K."/>
            <person name="Bills G."/>
            <person name="Bluhm B."/>
            <person name="Cannon C."/>
            <person name="Castanera R."/>
            <person name="Culley D."/>
            <person name="Daum C."/>
            <person name="Ezra D."/>
            <person name="Gonzalez J."/>
            <person name="Henrissat B."/>
            <person name="Kuo A."/>
            <person name="Liang C."/>
            <person name="Lipzen A."/>
            <person name="Lutzoni F."/>
            <person name="Magnuson J."/>
            <person name="Mondo S."/>
            <person name="Nolan M."/>
            <person name="Ohm R."/>
            <person name="Pangilinan J."/>
            <person name="Park H.-J."/>
            <person name="Ramirez L."/>
            <person name="Alfaro M."/>
            <person name="Sun H."/>
            <person name="Tritt A."/>
            <person name="Yoshinaga Y."/>
            <person name="Zwiers L.-H."/>
            <person name="Turgeon B."/>
            <person name="Goodwin S."/>
            <person name="Spatafora J."/>
            <person name="Crous P."/>
            <person name="Grigoriev I."/>
        </authorList>
    </citation>
    <scope>NUCLEOTIDE SEQUENCE</scope>
    <source>
        <strain evidence="2">CBS 675.92</strain>
    </source>
</reference>
<dbReference type="PANTHER" id="PTHR33365">
    <property type="entry name" value="YALI0B05434P"/>
    <property type="match status" value="1"/>
</dbReference>
<dbReference type="EMBL" id="ML976985">
    <property type="protein sequence ID" value="KAF1959459.1"/>
    <property type="molecule type" value="Genomic_DNA"/>
</dbReference>
<dbReference type="InterPro" id="IPR021765">
    <property type="entry name" value="UstYa-like"/>
</dbReference>
<proteinExistence type="inferred from homology"/>
<comment type="similarity">
    <text evidence="1">Belongs to the ustYa family.</text>
</comment>
<organism evidence="2 3">
    <name type="scientific">Byssothecium circinans</name>
    <dbReference type="NCBI Taxonomy" id="147558"/>
    <lineage>
        <taxon>Eukaryota</taxon>
        <taxon>Fungi</taxon>
        <taxon>Dikarya</taxon>
        <taxon>Ascomycota</taxon>
        <taxon>Pezizomycotina</taxon>
        <taxon>Dothideomycetes</taxon>
        <taxon>Pleosporomycetidae</taxon>
        <taxon>Pleosporales</taxon>
        <taxon>Massarineae</taxon>
        <taxon>Massarinaceae</taxon>
        <taxon>Byssothecium</taxon>
    </lineage>
</organism>
<dbReference type="Proteomes" id="UP000800035">
    <property type="component" value="Unassembled WGS sequence"/>
</dbReference>
<dbReference type="GO" id="GO:0043386">
    <property type="term" value="P:mycotoxin biosynthetic process"/>
    <property type="evidence" value="ECO:0007669"/>
    <property type="project" value="InterPro"/>
</dbReference>
<name>A0A6A5U666_9PLEO</name>
<protein>
    <submittedName>
        <fullName evidence="2">Uncharacterized protein</fullName>
    </submittedName>
</protein>
<dbReference type="Pfam" id="PF11807">
    <property type="entry name" value="UstYa"/>
    <property type="match status" value="1"/>
</dbReference>